<dbReference type="Gene3D" id="2.40.170.20">
    <property type="entry name" value="TonB-dependent receptor, beta-barrel domain"/>
    <property type="match status" value="1"/>
</dbReference>
<dbReference type="InterPro" id="IPR008969">
    <property type="entry name" value="CarboxyPept-like_regulatory"/>
</dbReference>
<evidence type="ECO:0000256" key="5">
    <source>
        <dbReference type="ARBA" id="ARBA00023077"/>
    </source>
</evidence>
<dbReference type="InterPro" id="IPR036942">
    <property type="entry name" value="Beta-barrel_TonB_sf"/>
</dbReference>
<gene>
    <name evidence="12" type="ORF">ACFO6W_21560</name>
</gene>
<feature type="domain" description="TonB-dependent receptor-like beta-barrel" evidence="10">
    <location>
        <begin position="443"/>
        <end position="854"/>
    </location>
</feature>
<evidence type="ECO:0000256" key="1">
    <source>
        <dbReference type="ARBA" id="ARBA00004571"/>
    </source>
</evidence>
<name>A0ABV9L372_9BACT</name>
<sequence length="901" mass="102048">MKFLLTIVFFVFFSISTYSQSIKGIVKDSGTGEEIIGAILFIKNQPEKGASTGLDGSFSINGIQKYPVSLCCTLLGYNQSETSIKDAGNSVTIWLEPKDQNIGEVIIYGDGGQNTETNARGIERNAMNVVNVVSAKAIEISPDITVANVIQRVSGVTVERNSSGDGQYAILRGMDKRFNYTLVNGVKIPSPDNKNRFVPLDIFPAELLDRLEVTKSLTANMEGDGIGGAVNMVMKDAPTQRQLTANISTGYNSLFFDRDFQSFKSNTIDKQSPNEQYGLAYPVKMKDFTTHNLKVSSGKALPNLAAGFSYGDRFLKNHLGIMLAGSFQNSRRGSNSDMYGAVGSDGIQSITNRYFSDNQTRSGVHAKLDYRFSPNHKLMLYSAYMDFRNSQVRDAFETQSETVRLRWNRQTILNNTLKGMHTFFSNKLQIDWSGVYSKATNETPDNTQINISTVNELTWVSQNTGATRRWEHNSDEDKAGYLNLGYSFKAGESVLNLSAGGMYRDKKRTSFYNEYTFRPFDESKPEETQRILVRGEDWNNYDEIKFEVKEFGNLSDPLNYDASEKIGATYIQSKLTYNKLEIIAGLRAEHTEQGYFLKFPTEGAQNEGNQKYTDYLPSVHVKYGLHKDANLRFSYAKSLNRPSFFEIVPYSQIYEDYKERGNPDLIHTTAHNIDLRYEYFPRQSEQVMLGLFYKNIQNPIEFGMMSGFGQDTYYMPMNFGDAYNYGVEFDVTKYFSRFGIKANYTFTHSRITTTKMEEIPDNTGGGSGHTTTYMDQSRPLYGQAGHVVNFSLLYKDTYNGWDAQLAFSYTGERICIVSRYYNRDSWQAGYTQLDASVEKQFKTGLALFAKASNLTNSPMIQYVKSNSNNQGQENVRRYKGGVVERYDHYGVNMMLGMKYKF</sequence>
<keyword evidence="7 8" id="KW-0998">Cell outer membrane</keyword>
<reference evidence="13" key="1">
    <citation type="journal article" date="2019" name="Int. J. Syst. Evol. Microbiol.">
        <title>The Global Catalogue of Microorganisms (GCM) 10K type strain sequencing project: providing services to taxonomists for standard genome sequencing and annotation.</title>
        <authorList>
            <consortium name="The Broad Institute Genomics Platform"/>
            <consortium name="The Broad Institute Genome Sequencing Center for Infectious Disease"/>
            <person name="Wu L."/>
            <person name="Ma J."/>
        </authorList>
    </citation>
    <scope>NUCLEOTIDE SEQUENCE [LARGE SCALE GENOMIC DNA]</scope>
    <source>
        <strain evidence="13">CCUG 66188</strain>
    </source>
</reference>
<dbReference type="Gene3D" id="2.170.130.10">
    <property type="entry name" value="TonB-dependent receptor, plug domain"/>
    <property type="match status" value="1"/>
</dbReference>
<evidence type="ECO:0000256" key="3">
    <source>
        <dbReference type="ARBA" id="ARBA00022452"/>
    </source>
</evidence>
<proteinExistence type="inferred from homology"/>
<keyword evidence="2 8" id="KW-0813">Transport</keyword>
<dbReference type="CDD" id="cd01347">
    <property type="entry name" value="ligand_gated_channel"/>
    <property type="match status" value="1"/>
</dbReference>
<keyword evidence="3 8" id="KW-1134">Transmembrane beta strand</keyword>
<comment type="caution">
    <text evidence="12">The sequence shown here is derived from an EMBL/GenBank/DDBJ whole genome shotgun (WGS) entry which is preliminary data.</text>
</comment>
<keyword evidence="12" id="KW-0675">Receptor</keyword>
<evidence type="ECO:0000256" key="9">
    <source>
        <dbReference type="RuleBase" id="RU003357"/>
    </source>
</evidence>
<evidence type="ECO:0000256" key="6">
    <source>
        <dbReference type="ARBA" id="ARBA00023136"/>
    </source>
</evidence>
<dbReference type="SUPFAM" id="SSF49464">
    <property type="entry name" value="Carboxypeptidase regulatory domain-like"/>
    <property type="match status" value="1"/>
</dbReference>
<dbReference type="InterPro" id="IPR012910">
    <property type="entry name" value="Plug_dom"/>
</dbReference>
<dbReference type="Pfam" id="PF13715">
    <property type="entry name" value="CarbopepD_reg_2"/>
    <property type="match status" value="1"/>
</dbReference>
<feature type="domain" description="TonB-dependent receptor plug" evidence="11">
    <location>
        <begin position="125"/>
        <end position="229"/>
    </location>
</feature>
<keyword evidence="5 9" id="KW-0798">TonB box</keyword>
<evidence type="ECO:0000256" key="8">
    <source>
        <dbReference type="PROSITE-ProRule" id="PRU01360"/>
    </source>
</evidence>
<dbReference type="Proteomes" id="UP001596023">
    <property type="component" value="Unassembled WGS sequence"/>
</dbReference>
<dbReference type="Pfam" id="PF00593">
    <property type="entry name" value="TonB_dep_Rec_b-barrel"/>
    <property type="match status" value="1"/>
</dbReference>
<keyword evidence="4 8" id="KW-0812">Transmembrane</keyword>
<dbReference type="InterPro" id="IPR037066">
    <property type="entry name" value="Plug_dom_sf"/>
</dbReference>
<dbReference type="InterPro" id="IPR039426">
    <property type="entry name" value="TonB-dep_rcpt-like"/>
</dbReference>
<evidence type="ECO:0000259" key="11">
    <source>
        <dbReference type="Pfam" id="PF07715"/>
    </source>
</evidence>
<dbReference type="PANTHER" id="PTHR40980:SF4">
    <property type="entry name" value="TONB-DEPENDENT RECEPTOR-LIKE BETA-BARREL DOMAIN-CONTAINING PROTEIN"/>
    <property type="match status" value="1"/>
</dbReference>
<evidence type="ECO:0000313" key="13">
    <source>
        <dbReference type="Proteomes" id="UP001596023"/>
    </source>
</evidence>
<comment type="similarity">
    <text evidence="8 9">Belongs to the TonB-dependent receptor family.</text>
</comment>
<keyword evidence="13" id="KW-1185">Reference proteome</keyword>
<evidence type="ECO:0000256" key="2">
    <source>
        <dbReference type="ARBA" id="ARBA00022448"/>
    </source>
</evidence>
<dbReference type="EMBL" id="JBHSGN010000128">
    <property type="protein sequence ID" value="MFC4676276.1"/>
    <property type="molecule type" value="Genomic_DNA"/>
</dbReference>
<evidence type="ECO:0000259" key="10">
    <source>
        <dbReference type="Pfam" id="PF00593"/>
    </source>
</evidence>
<accession>A0ABV9L372</accession>
<evidence type="ECO:0000256" key="4">
    <source>
        <dbReference type="ARBA" id="ARBA00022692"/>
    </source>
</evidence>
<dbReference type="PANTHER" id="PTHR40980">
    <property type="entry name" value="PLUG DOMAIN-CONTAINING PROTEIN"/>
    <property type="match status" value="1"/>
</dbReference>
<keyword evidence="6 8" id="KW-0472">Membrane</keyword>
<dbReference type="InterPro" id="IPR000531">
    <property type="entry name" value="Beta-barrel_TonB"/>
</dbReference>
<dbReference type="Pfam" id="PF07715">
    <property type="entry name" value="Plug"/>
    <property type="match status" value="1"/>
</dbReference>
<evidence type="ECO:0000256" key="7">
    <source>
        <dbReference type="ARBA" id="ARBA00023237"/>
    </source>
</evidence>
<dbReference type="RefSeq" id="WP_380000341.1">
    <property type="nucleotide sequence ID" value="NZ_JBHSGN010000128.1"/>
</dbReference>
<protein>
    <submittedName>
        <fullName evidence="12">TonB-dependent receptor domain-containing protein</fullName>
    </submittedName>
</protein>
<evidence type="ECO:0000313" key="12">
    <source>
        <dbReference type="EMBL" id="MFC4676276.1"/>
    </source>
</evidence>
<dbReference type="PROSITE" id="PS52016">
    <property type="entry name" value="TONB_DEPENDENT_REC_3"/>
    <property type="match status" value="1"/>
</dbReference>
<dbReference type="SUPFAM" id="SSF56935">
    <property type="entry name" value="Porins"/>
    <property type="match status" value="1"/>
</dbReference>
<comment type="subcellular location">
    <subcellularLocation>
        <location evidence="1 8">Cell outer membrane</location>
        <topology evidence="1 8">Multi-pass membrane protein</topology>
    </subcellularLocation>
</comment>
<organism evidence="12 13">
    <name type="scientific">Dysgonomonas termitidis</name>
    <dbReference type="NCBI Taxonomy" id="1516126"/>
    <lineage>
        <taxon>Bacteria</taxon>
        <taxon>Pseudomonadati</taxon>
        <taxon>Bacteroidota</taxon>
        <taxon>Bacteroidia</taxon>
        <taxon>Bacteroidales</taxon>
        <taxon>Dysgonomonadaceae</taxon>
        <taxon>Dysgonomonas</taxon>
    </lineage>
</organism>